<dbReference type="AlphaFoldDB" id="A0A6M3J8T6"/>
<gene>
    <name evidence="3" type="ORF">MM415A00252_0026</name>
    <name evidence="2" type="ORF">MM415B00400_0017</name>
</gene>
<feature type="compositionally biased region" description="Low complexity" evidence="1">
    <location>
        <begin position="29"/>
        <end position="38"/>
    </location>
</feature>
<evidence type="ECO:0000256" key="1">
    <source>
        <dbReference type="SAM" id="MobiDB-lite"/>
    </source>
</evidence>
<evidence type="ECO:0000313" key="3">
    <source>
        <dbReference type="EMBL" id="QJA83805.1"/>
    </source>
</evidence>
<protein>
    <submittedName>
        <fullName evidence="2">Uncharacterized protein</fullName>
    </submittedName>
</protein>
<name>A0A6M3J8T6_9ZZZZ</name>
<organism evidence="2">
    <name type="scientific">viral metagenome</name>
    <dbReference type="NCBI Taxonomy" id="1070528"/>
    <lineage>
        <taxon>unclassified sequences</taxon>
        <taxon>metagenomes</taxon>
        <taxon>organismal metagenomes</taxon>
    </lineage>
</organism>
<feature type="region of interest" description="Disordered" evidence="1">
    <location>
        <begin position="16"/>
        <end position="38"/>
    </location>
</feature>
<proteinExistence type="predicted"/>
<accession>A0A6M3J8T6</accession>
<dbReference type="EMBL" id="MT142518">
    <property type="protein sequence ID" value="QJA83805.1"/>
    <property type="molecule type" value="Genomic_DNA"/>
</dbReference>
<sequence length="64" mass="6651">MALDANMEQMAQKMAAGRVAAGRGPQMPVPEEVAPAEPSGLAEVRSLLQQAMELLDNMGGGEVV</sequence>
<reference evidence="2" key="1">
    <citation type="submission" date="2020-03" db="EMBL/GenBank/DDBJ databases">
        <title>The deep terrestrial virosphere.</title>
        <authorList>
            <person name="Holmfeldt K."/>
            <person name="Nilsson E."/>
            <person name="Simone D."/>
            <person name="Lopez-Fernandez M."/>
            <person name="Wu X."/>
            <person name="de Brujin I."/>
            <person name="Lundin D."/>
            <person name="Andersson A."/>
            <person name="Bertilsson S."/>
            <person name="Dopson M."/>
        </authorList>
    </citation>
    <scope>NUCLEOTIDE SEQUENCE</scope>
    <source>
        <strain evidence="3">MM415A00252</strain>
        <strain evidence="2">MM415B00400</strain>
    </source>
</reference>
<dbReference type="EMBL" id="MT141537">
    <property type="protein sequence ID" value="QJA65362.1"/>
    <property type="molecule type" value="Genomic_DNA"/>
</dbReference>
<evidence type="ECO:0000313" key="2">
    <source>
        <dbReference type="EMBL" id="QJA65362.1"/>
    </source>
</evidence>